<evidence type="ECO:0000256" key="4">
    <source>
        <dbReference type="ARBA" id="ARBA00022679"/>
    </source>
</evidence>
<dbReference type="EMBL" id="CP023434">
    <property type="protein sequence ID" value="AXY24866.1"/>
    <property type="molecule type" value="Genomic_DNA"/>
</dbReference>
<dbReference type="InterPro" id="IPR050861">
    <property type="entry name" value="Dihydroxyacetone_Kinase"/>
</dbReference>
<dbReference type="SUPFAM" id="SSF101473">
    <property type="entry name" value="DhaL-like"/>
    <property type="match status" value="1"/>
</dbReference>
<dbReference type="InterPro" id="IPR004007">
    <property type="entry name" value="DhaL_dom"/>
</dbReference>
<keyword evidence="6" id="KW-0319">Glycerol metabolism</keyword>
<evidence type="ECO:0000256" key="1">
    <source>
        <dbReference type="ARBA" id="ARBA00001113"/>
    </source>
</evidence>
<dbReference type="InterPro" id="IPR012737">
    <property type="entry name" value="DhaK_L_YcgS"/>
</dbReference>
<evidence type="ECO:0000256" key="3">
    <source>
        <dbReference type="ARBA" id="ARBA00012095"/>
    </source>
</evidence>
<comment type="function">
    <text evidence="8">ADP-binding subunit of the dihydroxyacetone kinase, which is responsible for the phosphoenolpyruvate (PEP)-dependent phosphorylation of dihydroxyacetone. DhaL-ADP is converted to DhaL-ATP via a phosphoryl group transfer from DhaM and transmits it to dihydroxyacetone binds to DhaK.</text>
</comment>
<reference evidence="10 11" key="1">
    <citation type="submission" date="2017-09" db="EMBL/GenBank/DDBJ databases">
        <title>Complete genome sequence of Oxytococcus suis strain ZY16052.</title>
        <authorList>
            <person name="Li F."/>
        </authorList>
    </citation>
    <scope>NUCLEOTIDE SEQUENCE [LARGE SCALE GENOMIC DNA]</scope>
    <source>
        <strain evidence="10 11">ZY16052</strain>
    </source>
</reference>
<dbReference type="GO" id="GO:0047324">
    <property type="term" value="F:phosphoenolpyruvate-glycerone phosphotransferase activity"/>
    <property type="evidence" value="ECO:0007669"/>
    <property type="project" value="UniProtKB-EC"/>
</dbReference>
<comment type="subunit">
    <text evidence="7">Homodimer. The dihydroxyacetone kinase complex is composed of a homodimer of DhaM, a homodimer of DhaK and the subunit DhaL.</text>
</comment>
<evidence type="ECO:0000259" key="9">
    <source>
        <dbReference type="PROSITE" id="PS51480"/>
    </source>
</evidence>
<keyword evidence="5 10" id="KW-0418">Kinase</keyword>
<accession>A0A347WIF9</accession>
<comment type="pathway">
    <text evidence="2">Polyol metabolism; glycerol degradation.</text>
</comment>
<dbReference type="FunFam" id="1.25.40.340:FF:000002">
    <property type="entry name" value="Dihydroxyacetone kinase, L subunit"/>
    <property type="match status" value="1"/>
</dbReference>
<feature type="domain" description="DhaL" evidence="9">
    <location>
        <begin position="5"/>
        <end position="189"/>
    </location>
</feature>
<dbReference type="SMART" id="SM01120">
    <property type="entry name" value="Dak2"/>
    <property type="match status" value="1"/>
</dbReference>
<dbReference type="KEGG" id="abae:CL176_01870"/>
<gene>
    <name evidence="10" type="primary">dhaL</name>
    <name evidence="10" type="ORF">CL176_01870</name>
</gene>
<evidence type="ECO:0000256" key="2">
    <source>
        <dbReference type="ARBA" id="ARBA00004745"/>
    </source>
</evidence>
<dbReference type="NCBIfam" id="TIGR02365">
    <property type="entry name" value="dha_L_ycgS"/>
    <property type="match status" value="1"/>
</dbReference>
<dbReference type="EC" id="2.7.1.121" evidence="3"/>
<dbReference type="OrthoDB" id="9800291at2"/>
<dbReference type="AlphaFoldDB" id="A0A347WIF9"/>
<evidence type="ECO:0000313" key="10">
    <source>
        <dbReference type="EMBL" id="AXY24866.1"/>
    </source>
</evidence>
<comment type="catalytic activity">
    <reaction evidence="1">
        <text>dihydroxyacetone + phosphoenolpyruvate = dihydroxyacetone phosphate + pyruvate</text>
        <dbReference type="Rhea" id="RHEA:18381"/>
        <dbReference type="ChEBI" id="CHEBI:15361"/>
        <dbReference type="ChEBI" id="CHEBI:16016"/>
        <dbReference type="ChEBI" id="CHEBI:57642"/>
        <dbReference type="ChEBI" id="CHEBI:58702"/>
        <dbReference type="EC" id="2.7.1.121"/>
    </reaction>
</comment>
<sequence length="195" mass="20931">MFTVDNTLTALKAFASELQEHKAYLSDLDTPIGDGDHGFNMSRGAVALEEALNEENFENVSDIFKTAAKTFMSQIGGASGPLYGTAMLEMAKASQETAEPAPIIEAGLKGIQKRGQAITGDKTMIDVWEPVVEAIQKQEISEALIDEAVQATEPLRAKKGRASYLGDRSVGHIDPGAMSSGYLFKVMLKAGVFDE</sequence>
<dbReference type="PANTHER" id="PTHR28629">
    <property type="entry name" value="TRIOKINASE/FMN CYCLASE"/>
    <property type="match status" value="1"/>
</dbReference>
<evidence type="ECO:0000256" key="5">
    <source>
        <dbReference type="ARBA" id="ARBA00022777"/>
    </source>
</evidence>
<dbReference type="GO" id="GO:0019563">
    <property type="term" value="P:glycerol catabolic process"/>
    <property type="evidence" value="ECO:0007669"/>
    <property type="project" value="TreeGrafter"/>
</dbReference>
<dbReference type="InterPro" id="IPR036117">
    <property type="entry name" value="DhaL_dom_sf"/>
</dbReference>
<keyword evidence="4" id="KW-0808">Transferase</keyword>
<keyword evidence="11" id="KW-1185">Reference proteome</keyword>
<dbReference type="GO" id="GO:0005829">
    <property type="term" value="C:cytosol"/>
    <property type="evidence" value="ECO:0007669"/>
    <property type="project" value="TreeGrafter"/>
</dbReference>
<name>A0A347WIF9_9LACT</name>
<protein>
    <recommendedName>
        <fullName evidence="3">phosphoenolpyruvate--glycerone phosphotransferase</fullName>
        <ecNumber evidence="3">2.7.1.121</ecNumber>
    </recommendedName>
</protein>
<dbReference type="GO" id="GO:0004371">
    <property type="term" value="F:glycerone kinase activity"/>
    <property type="evidence" value="ECO:0007669"/>
    <property type="project" value="InterPro"/>
</dbReference>
<evidence type="ECO:0000256" key="8">
    <source>
        <dbReference type="ARBA" id="ARBA00055771"/>
    </source>
</evidence>
<dbReference type="Pfam" id="PF02734">
    <property type="entry name" value="Dak2"/>
    <property type="match status" value="1"/>
</dbReference>
<dbReference type="Gene3D" id="1.25.40.340">
    <property type="match status" value="1"/>
</dbReference>
<evidence type="ECO:0000256" key="6">
    <source>
        <dbReference type="ARBA" id="ARBA00022798"/>
    </source>
</evidence>
<dbReference type="Proteomes" id="UP000263232">
    <property type="component" value="Chromosome"/>
</dbReference>
<proteinExistence type="predicted"/>
<dbReference type="PANTHER" id="PTHR28629:SF4">
    <property type="entry name" value="TRIOKINASE_FMN CYCLASE"/>
    <property type="match status" value="1"/>
</dbReference>
<evidence type="ECO:0000313" key="11">
    <source>
        <dbReference type="Proteomes" id="UP000263232"/>
    </source>
</evidence>
<organism evidence="10 11">
    <name type="scientific">Suicoccus acidiformans</name>
    <dbReference type="NCBI Taxonomy" id="2036206"/>
    <lineage>
        <taxon>Bacteria</taxon>
        <taxon>Bacillati</taxon>
        <taxon>Bacillota</taxon>
        <taxon>Bacilli</taxon>
        <taxon>Lactobacillales</taxon>
        <taxon>Aerococcaceae</taxon>
        <taxon>Suicoccus</taxon>
    </lineage>
</organism>
<dbReference type="RefSeq" id="WP_118989788.1">
    <property type="nucleotide sequence ID" value="NZ_CP023434.1"/>
</dbReference>
<dbReference type="PROSITE" id="PS51480">
    <property type="entry name" value="DHAL"/>
    <property type="match status" value="1"/>
</dbReference>
<evidence type="ECO:0000256" key="7">
    <source>
        <dbReference type="ARBA" id="ARBA00046577"/>
    </source>
</evidence>